<accession>A0A3P7NN79</accession>
<name>A0A3P7NN79_9BILA</name>
<reference evidence="1 2" key="1">
    <citation type="submission" date="2018-11" db="EMBL/GenBank/DDBJ databases">
        <authorList>
            <consortium name="Pathogen Informatics"/>
        </authorList>
    </citation>
    <scope>NUCLEOTIDE SEQUENCE [LARGE SCALE GENOMIC DNA]</scope>
</reference>
<dbReference type="Proteomes" id="UP000271098">
    <property type="component" value="Unassembled WGS sequence"/>
</dbReference>
<keyword evidence="2" id="KW-1185">Reference proteome</keyword>
<sequence length="117" mass="13889">MLTLCLSPVLQIFNFDVRQLDWNSYLFDYLMGVKRYVEVVFGSCQCAVVVDFYTHVCKVLFVNSTLTLCRNRSKRYQWFGWSAGFIFTYIWSNYSLRQPVRLKNLEEYKQGTAVITH</sequence>
<dbReference type="OrthoDB" id="429813at2759"/>
<dbReference type="AlphaFoldDB" id="A0A3P7NN79"/>
<proteinExistence type="predicted"/>
<protein>
    <submittedName>
        <fullName evidence="1">Uncharacterized protein</fullName>
    </submittedName>
</protein>
<evidence type="ECO:0000313" key="1">
    <source>
        <dbReference type="EMBL" id="VDN42050.1"/>
    </source>
</evidence>
<evidence type="ECO:0000313" key="2">
    <source>
        <dbReference type="Proteomes" id="UP000271098"/>
    </source>
</evidence>
<gene>
    <name evidence="1" type="ORF">GPUH_LOCUS23855</name>
</gene>
<organism evidence="1 2">
    <name type="scientific">Gongylonema pulchrum</name>
    <dbReference type="NCBI Taxonomy" id="637853"/>
    <lineage>
        <taxon>Eukaryota</taxon>
        <taxon>Metazoa</taxon>
        <taxon>Ecdysozoa</taxon>
        <taxon>Nematoda</taxon>
        <taxon>Chromadorea</taxon>
        <taxon>Rhabditida</taxon>
        <taxon>Spirurina</taxon>
        <taxon>Spiruromorpha</taxon>
        <taxon>Spiruroidea</taxon>
        <taxon>Gongylonematidae</taxon>
        <taxon>Gongylonema</taxon>
    </lineage>
</organism>
<dbReference type="EMBL" id="UYRT01099203">
    <property type="protein sequence ID" value="VDN42050.1"/>
    <property type="molecule type" value="Genomic_DNA"/>
</dbReference>